<feature type="domain" description="Tripartite ATP-independent periplasmic transporters DctQ component" evidence="10">
    <location>
        <begin position="32"/>
        <end position="124"/>
    </location>
</feature>
<sequence length="231" mass="26193">MSGPGRYEPRSMLGKVVHEFEETAIAVMLGLMTLLTFVNVIMRYVFNSMVIWGLEVVLILFAWLVLFGITYAFKVTANLGVDAIISIVSPRARYVLALLAAACCLAYAMLIAKGAWDYWAPFAGLQQTTGHWFPTGFDAGTRDRAFFETDQVPMLEWLRFLEDAINQGETYSKLPRAIPYMILPIASLLMLFRIIQVTIRIVKGEQQSMIVSHEVEDALDEMARNRREQEQ</sequence>
<feature type="transmembrane region" description="Helical" evidence="9">
    <location>
        <begin position="51"/>
        <end position="73"/>
    </location>
</feature>
<keyword evidence="5 9" id="KW-0812">Transmembrane</keyword>
<dbReference type="Pfam" id="PF04290">
    <property type="entry name" value="DctQ"/>
    <property type="match status" value="1"/>
</dbReference>
<keyword evidence="7 9" id="KW-0472">Membrane</keyword>
<evidence type="ECO:0000313" key="11">
    <source>
        <dbReference type="EMBL" id="MFD1193667.1"/>
    </source>
</evidence>
<reference evidence="12" key="1">
    <citation type="journal article" date="2019" name="Int. J. Syst. Evol. Microbiol.">
        <title>The Global Catalogue of Microorganisms (GCM) 10K type strain sequencing project: providing services to taxonomists for standard genome sequencing and annotation.</title>
        <authorList>
            <consortium name="The Broad Institute Genomics Platform"/>
            <consortium name="The Broad Institute Genome Sequencing Center for Infectious Disease"/>
            <person name="Wu L."/>
            <person name="Ma J."/>
        </authorList>
    </citation>
    <scope>NUCLEOTIDE SEQUENCE [LARGE SCALE GENOMIC DNA]</scope>
    <source>
        <strain evidence="12">CCUG 55328</strain>
    </source>
</reference>
<accession>A0ABW3TAW8</accession>
<dbReference type="PANTHER" id="PTHR35011">
    <property type="entry name" value="2,3-DIKETO-L-GULONATE TRAP TRANSPORTER SMALL PERMEASE PROTEIN YIAM"/>
    <property type="match status" value="1"/>
</dbReference>
<dbReference type="InterPro" id="IPR055348">
    <property type="entry name" value="DctQ"/>
</dbReference>
<proteinExistence type="inferred from homology"/>
<feature type="transmembrane region" description="Helical" evidence="9">
    <location>
        <begin position="94"/>
        <end position="112"/>
    </location>
</feature>
<keyword evidence="3" id="KW-1003">Cell membrane</keyword>
<evidence type="ECO:0000256" key="9">
    <source>
        <dbReference type="RuleBase" id="RU369079"/>
    </source>
</evidence>
<comment type="function">
    <text evidence="9">Part of the tripartite ATP-independent periplasmic (TRAP) transport system.</text>
</comment>
<evidence type="ECO:0000259" key="10">
    <source>
        <dbReference type="Pfam" id="PF04290"/>
    </source>
</evidence>
<comment type="similarity">
    <text evidence="8 9">Belongs to the TRAP transporter small permease family.</text>
</comment>
<keyword evidence="6 9" id="KW-1133">Transmembrane helix</keyword>
<dbReference type="InterPro" id="IPR007387">
    <property type="entry name" value="TRAP_DctQ"/>
</dbReference>
<dbReference type="EMBL" id="JBHTKR010000001">
    <property type="protein sequence ID" value="MFD1193667.1"/>
    <property type="molecule type" value="Genomic_DNA"/>
</dbReference>
<evidence type="ECO:0000256" key="2">
    <source>
        <dbReference type="ARBA" id="ARBA00022448"/>
    </source>
</evidence>
<feature type="transmembrane region" description="Helical" evidence="9">
    <location>
        <begin position="20"/>
        <end position="45"/>
    </location>
</feature>
<comment type="caution">
    <text evidence="11">The sequence shown here is derived from an EMBL/GenBank/DDBJ whole genome shotgun (WGS) entry which is preliminary data.</text>
</comment>
<evidence type="ECO:0000313" key="12">
    <source>
        <dbReference type="Proteomes" id="UP001597151"/>
    </source>
</evidence>
<name>A0ABW3TAW8_9RHOB</name>
<evidence type="ECO:0000256" key="6">
    <source>
        <dbReference type="ARBA" id="ARBA00022989"/>
    </source>
</evidence>
<keyword evidence="2 9" id="KW-0813">Transport</keyword>
<evidence type="ECO:0000256" key="7">
    <source>
        <dbReference type="ARBA" id="ARBA00023136"/>
    </source>
</evidence>
<gene>
    <name evidence="11" type="ORF">ACFQ3C_03145</name>
</gene>
<organism evidence="11 12">
    <name type="scientific">Seohaeicola saemankumensis</name>
    <dbReference type="NCBI Taxonomy" id="481181"/>
    <lineage>
        <taxon>Bacteria</taxon>
        <taxon>Pseudomonadati</taxon>
        <taxon>Pseudomonadota</taxon>
        <taxon>Alphaproteobacteria</taxon>
        <taxon>Rhodobacterales</taxon>
        <taxon>Roseobacteraceae</taxon>
        <taxon>Seohaeicola</taxon>
    </lineage>
</organism>
<feature type="transmembrane region" description="Helical" evidence="9">
    <location>
        <begin position="177"/>
        <end position="195"/>
    </location>
</feature>
<evidence type="ECO:0000256" key="5">
    <source>
        <dbReference type="ARBA" id="ARBA00022692"/>
    </source>
</evidence>
<comment type="subunit">
    <text evidence="9">The complex comprises the extracytoplasmic solute receptor protein and the two transmembrane proteins.</text>
</comment>
<keyword evidence="4 9" id="KW-0997">Cell inner membrane</keyword>
<dbReference type="Proteomes" id="UP001597151">
    <property type="component" value="Unassembled WGS sequence"/>
</dbReference>
<protein>
    <recommendedName>
        <fullName evidence="9">TRAP transporter small permease protein</fullName>
    </recommendedName>
</protein>
<dbReference type="RefSeq" id="WP_380788969.1">
    <property type="nucleotide sequence ID" value="NZ_JBHTKR010000001.1"/>
</dbReference>
<evidence type="ECO:0000256" key="4">
    <source>
        <dbReference type="ARBA" id="ARBA00022519"/>
    </source>
</evidence>
<dbReference type="PANTHER" id="PTHR35011:SF2">
    <property type="entry name" value="2,3-DIKETO-L-GULONATE TRAP TRANSPORTER SMALL PERMEASE PROTEIN YIAM"/>
    <property type="match status" value="1"/>
</dbReference>
<evidence type="ECO:0000256" key="8">
    <source>
        <dbReference type="ARBA" id="ARBA00038436"/>
    </source>
</evidence>
<keyword evidence="12" id="KW-1185">Reference proteome</keyword>
<evidence type="ECO:0000256" key="1">
    <source>
        <dbReference type="ARBA" id="ARBA00004429"/>
    </source>
</evidence>
<evidence type="ECO:0000256" key="3">
    <source>
        <dbReference type="ARBA" id="ARBA00022475"/>
    </source>
</evidence>
<comment type="subcellular location">
    <subcellularLocation>
        <location evidence="1 9">Cell inner membrane</location>
        <topology evidence="1 9">Multi-pass membrane protein</topology>
    </subcellularLocation>
</comment>